<dbReference type="AlphaFoldDB" id="A0A1Y3PQN1"/>
<name>A0A1Y3PQN1_9BACI</name>
<evidence type="ECO:0000313" key="2">
    <source>
        <dbReference type="Proteomes" id="UP000196475"/>
    </source>
</evidence>
<organism evidence="1 2">
    <name type="scientific">Bacillus thermozeamaize</name>
    <dbReference type="NCBI Taxonomy" id="230954"/>
    <lineage>
        <taxon>Bacteria</taxon>
        <taxon>Bacillati</taxon>
        <taxon>Bacillota</taxon>
        <taxon>Bacilli</taxon>
        <taxon>Bacillales</taxon>
        <taxon>Bacillaceae</taxon>
        <taxon>Bacillus</taxon>
    </lineage>
</organism>
<dbReference type="EMBL" id="LZRT01000036">
    <property type="protein sequence ID" value="OUM89675.1"/>
    <property type="molecule type" value="Genomic_DNA"/>
</dbReference>
<comment type="caution">
    <text evidence="1">The sequence shown here is derived from an EMBL/GenBank/DDBJ whole genome shotgun (WGS) entry which is preliminary data.</text>
</comment>
<dbReference type="Proteomes" id="UP000196475">
    <property type="component" value="Unassembled WGS sequence"/>
</dbReference>
<accession>A0A1Y3PQN1</accession>
<evidence type="ECO:0008006" key="3">
    <source>
        <dbReference type="Google" id="ProtNLM"/>
    </source>
</evidence>
<evidence type="ECO:0000313" key="1">
    <source>
        <dbReference type="EMBL" id="OUM89675.1"/>
    </source>
</evidence>
<protein>
    <recommendedName>
        <fullName evidence="3">DUF5590 domain-containing protein</fullName>
    </recommendedName>
</protein>
<proteinExistence type="predicted"/>
<gene>
    <name evidence="1" type="ORF">BAA01_02615</name>
</gene>
<sequence>MKKAFLILTVLLSLFIGTGLTVLLKGLYQIREKQEQIIQEVTRNQWLKSVSEVSFFAGEKAYHVARGLDAQGIEKWIWYDGEEMYETPVEGLIPSEKAVEKVRQLYPQMRLLRITPGLFKQRPVWVALLKETGRTQGYVYLYMQMTDGAVVRELKLR</sequence>
<dbReference type="Gene3D" id="3.10.450.40">
    <property type="match status" value="2"/>
</dbReference>
<reference evidence="2" key="1">
    <citation type="submission" date="2016-06" db="EMBL/GenBank/DDBJ databases">
        <authorList>
            <person name="Nascimento L."/>
            <person name="Pereira R.V."/>
            <person name="Martins L.F."/>
            <person name="Quaggio R.B."/>
            <person name="Silva A.M."/>
            <person name="Setubal J.C."/>
        </authorList>
    </citation>
    <scope>NUCLEOTIDE SEQUENCE [LARGE SCALE GENOMIC DNA]</scope>
</reference>